<dbReference type="OrthoDB" id="9785698at2"/>
<dbReference type="EMBL" id="PDEQ01000007">
    <property type="protein sequence ID" value="PEN12598.1"/>
    <property type="molecule type" value="Genomic_DNA"/>
</dbReference>
<gene>
    <name evidence="2" type="ORF">CRI94_13865</name>
</gene>
<dbReference type="PANTHER" id="PTHR36110">
    <property type="entry name" value="RING-CLEAVING DIOXYGENASE MHQE-RELATED"/>
    <property type="match status" value="1"/>
</dbReference>
<dbReference type="RefSeq" id="WP_098076940.1">
    <property type="nucleotide sequence ID" value="NZ_PDEQ01000007.1"/>
</dbReference>
<evidence type="ECO:0000259" key="1">
    <source>
        <dbReference type="PROSITE" id="PS51819"/>
    </source>
</evidence>
<reference evidence="2 3" key="1">
    <citation type="submission" date="2017-10" db="EMBL/GenBank/DDBJ databases">
        <title>Draft genome of Longibacter Salinarum.</title>
        <authorList>
            <person name="Goh K.M."/>
            <person name="Shamsir M.S."/>
            <person name="Lim S.W."/>
        </authorList>
    </citation>
    <scope>NUCLEOTIDE SEQUENCE [LARGE SCALE GENOMIC DNA]</scope>
    <source>
        <strain evidence="2 3">KCTC 52045</strain>
    </source>
</reference>
<dbReference type="CDD" id="cd08347">
    <property type="entry name" value="PcpA_C_like"/>
    <property type="match status" value="1"/>
</dbReference>
<evidence type="ECO:0000313" key="3">
    <source>
        <dbReference type="Proteomes" id="UP000220102"/>
    </source>
</evidence>
<evidence type="ECO:0000313" key="2">
    <source>
        <dbReference type="EMBL" id="PEN12598.1"/>
    </source>
</evidence>
<dbReference type="AlphaFoldDB" id="A0A2A8CW26"/>
<feature type="domain" description="VOC" evidence="1">
    <location>
        <begin position="155"/>
        <end position="280"/>
    </location>
</feature>
<dbReference type="Proteomes" id="UP000220102">
    <property type="component" value="Unassembled WGS sequence"/>
</dbReference>
<comment type="caution">
    <text evidence="2">The sequence shown here is derived from an EMBL/GenBank/DDBJ whole genome shotgun (WGS) entry which is preliminary data.</text>
</comment>
<dbReference type="Pfam" id="PF00903">
    <property type="entry name" value="Glyoxalase"/>
    <property type="match status" value="2"/>
</dbReference>
<protein>
    <submittedName>
        <fullName evidence="2">Glyoxalase</fullName>
    </submittedName>
</protein>
<dbReference type="InterPro" id="IPR004360">
    <property type="entry name" value="Glyas_Fos-R_dOase_dom"/>
</dbReference>
<name>A0A2A8CW26_9BACT</name>
<feature type="domain" description="VOC" evidence="1">
    <location>
        <begin position="6"/>
        <end position="131"/>
    </location>
</feature>
<sequence length="324" mass="35711">MSAISGIHHITAISGPAQETVDTYAGVLGLRLVKTTVNFDDPGTYHLYFGDRTGRPGTILTFFPWASAVPGRQGASMVSATSFLVPLGSLDAWQRRLETAGLHVTERTHRFDTEVLTAKAPDGLPIEIVATAEARAVDADVWTSAGVPSEHAIRGFSGATLPAIDAPATEKLLTDVFGWEREATSDERIRLRAPSQNQAVPGSVIDLQMNPANAAGRLGQGTVHHIALRARDDEEQVHWQERLRDMDIRVTEVKDRQYFRSIYFRHRRWTSGVLFEIATDAPGFLHDEPEASLGTTLKLPPWLESRRDEIEHALPELRRPAATA</sequence>
<dbReference type="InterPro" id="IPR052537">
    <property type="entry name" value="Extradiol_RC_dioxygenase"/>
</dbReference>
<dbReference type="InterPro" id="IPR037523">
    <property type="entry name" value="VOC_core"/>
</dbReference>
<dbReference type="Gene3D" id="3.10.180.10">
    <property type="entry name" value="2,3-Dihydroxybiphenyl 1,2-Dioxygenase, domain 1"/>
    <property type="match status" value="2"/>
</dbReference>
<dbReference type="PANTHER" id="PTHR36110:SF2">
    <property type="entry name" value="RING-CLEAVING DIOXYGENASE MHQE-RELATED"/>
    <property type="match status" value="1"/>
</dbReference>
<keyword evidence="3" id="KW-1185">Reference proteome</keyword>
<proteinExistence type="predicted"/>
<accession>A0A2A8CW26</accession>
<organism evidence="2 3">
    <name type="scientific">Longibacter salinarum</name>
    <dbReference type="NCBI Taxonomy" id="1850348"/>
    <lineage>
        <taxon>Bacteria</taxon>
        <taxon>Pseudomonadati</taxon>
        <taxon>Rhodothermota</taxon>
        <taxon>Rhodothermia</taxon>
        <taxon>Rhodothermales</taxon>
        <taxon>Salisaetaceae</taxon>
        <taxon>Longibacter</taxon>
    </lineage>
</organism>
<dbReference type="SUPFAM" id="SSF54593">
    <property type="entry name" value="Glyoxalase/Bleomycin resistance protein/Dihydroxybiphenyl dioxygenase"/>
    <property type="match status" value="1"/>
</dbReference>
<dbReference type="InterPro" id="IPR029068">
    <property type="entry name" value="Glyas_Bleomycin-R_OHBP_Dase"/>
</dbReference>
<dbReference type="PROSITE" id="PS51819">
    <property type="entry name" value="VOC"/>
    <property type="match status" value="2"/>
</dbReference>